<protein>
    <submittedName>
        <fullName evidence="1">PRTRC system protein B</fullName>
    </submittedName>
</protein>
<dbReference type="NCBIfam" id="TIGR03737">
    <property type="entry name" value="PRTRC_B"/>
    <property type="match status" value="1"/>
</dbReference>
<comment type="caution">
    <text evidence="1">The sequence shown here is derived from an EMBL/GenBank/DDBJ whole genome shotgun (WGS) entry which is preliminary data.</text>
</comment>
<gene>
    <name evidence="1" type="ORF">RY831_04040</name>
</gene>
<dbReference type="Pfam" id="PF14460">
    <property type="entry name" value="Prok-E2_D"/>
    <property type="match status" value="1"/>
</dbReference>
<name>A0ABU6J3U1_9BURK</name>
<sequence>MSLDVVDTSAHTAQLQQAILLYGMKSASVEYATLHRVSDGGQGQPMIGAGVPMTRDTLLMIARSLAASSRRSQGILPPNILSLGVNHTVWYVPPHERTVFFDCKEGVGKRAGKTPHPALIFAVCRNEWSVFAIKTRQRPTAATKLYNAPYMNVWKEGGICTGSTPLPNESVAETVDQWVQAFFDSNFSHPNHDKVVRYEGGCHAFWKDALDGKYRKFPNAVLTNSATKTLGDLVMRLEGGKA</sequence>
<dbReference type="EMBL" id="JAWIIV010000002">
    <property type="protein sequence ID" value="MEC4718306.1"/>
    <property type="molecule type" value="Genomic_DNA"/>
</dbReference>
<dbReference type="RefSeq" id="WP_326505055.1">
    <property type="nucleotide sequence ID" value="NZ_JAWIIV010000002.1"/>
</dbReference>
<dbReference type="InterPro" id="IPR022280">
    <property type="entry name" value="PRTRC_protein-B"/>
</dbReference>
<accession>A0ABU6J3U1</accession>
<evidence type="ECO:0000313" key="1">
    <source>
        <dbReference type="EMBL" id="MEC4718306.1"/>
    </source>
</evidence>
<dbReference type="InterPro" id="IPR032787">
    <property type="entry name" value="Prok-E2_D"/>
</dbReference>
<evidence type="ECO:0000313" key="2">
    <source>
        <dbReference type="Proteomes" id="UP001352263"/>
    </source>
</evidence>
<proteinExistence type="predicted"/>
<reference evidence="1 2" key="1">
    <citation type="submission" date="2023-10" db="EMBL/GenBank/DDBJ databases">
        <title>Noviherbaspirillum sp. CPCC 100848 genome assembly.</title>
        <authorList>
            <person name="Li X.Y."/>
            <person name="Fang X.M."/>
        </authorList>
    </citation>
    <scope>NUCLEOTIDE SEQUENCE [LARGE SCALE GENOMIC DNA]</scope>
    <source>
        <strain evidence="1 2">CPCC 100848</strain>
    </source>
</reference>
<organism evidence="1 2">
    <name type="scientific">Noviherbaspirillum album</name>
    <dbReference type="NCBI Taxonomy" id="3080276"/>
    <lineage>
        <taxon>Bacteria</taxon>
        <taxon>Pseudomonadati</taxon>
        <taxon>Pseudomonadota</taxon>
        <taxon>Betaproteobacteria</taxon>
        <taxon>Burkholderiales</taxon>
        <taxon>Oxalobacteraceae</taxon>
        <taxon>Noviherbaspirillum</taxon>
    </lineage>
</organism>
<keyword evidence="2" id="KW-1185">Reference proteome</keyword>
<dbReference type="Proteomes" id="UP001352263">
    <property type="component" value="Unassembled WGS sequence"/>
</dbReference>